<dbReference type="GO" id="GO:0016874">
    <property type="term" value="F:ligase activity"/>
    <property type="evidence" value="ECO:0007669"/>
    <property type="project" value="UniProtKB-KW"/>
</dbReference>
<gene>
    <name evidence="2" type="ORF">UFOVP1290_388</name>
</gene>
<accession>A0A6J5RTF7</accession>
<dbReference type="SUPFAM" id="SSF102645">
    <property type="entry name" value="CoaB-like"/>
    <property type="match status" value="1"/>
</dbReference>
<sequence>MLGKKVLITGGHTQIPIDKVRAITNIFKGKTACDIANFFIKDCDITLLGNPLMKNLVTPKCKFVPYTTYDDLYSEMHKHIMLNKYDVIIHSAAVSDYYVSGVLTAPGGEKLDSSSKISSSYDKLYLELSQTRKIVDDIRPLWGFEGYLVKFKLQVGISDSDLLKIARASRVASKADMIVANCLETAKQKAFIVTNDSELEVIRNNLPTVLYSEIWK</sequence>
<keyword evidence="2" id="KW-0436">Ligase</keyword>
<dbReference type="EMBL" id="LR797252">
    <property type="protein sequence ID" value="CAB4196868.1"/>
    <property type="molecule type" value="Genomic_DNA"/>
</dbReference>
<proteinExistence type="predicted"/>
<dbReference type="InterPro" id="IPR035929">
    <property type="entry name" value="CoaB-like_sf"/>
</dbReference>
<dbReference type="GO" id="GO:0015937">
    <property type="term" value="P:coenzyme A biosynthetic process"/>
    <property type="evidence" value="ECO:0007669"/>
    <property type="project" value="UniProtKB-ARBA"/>
</dbReference>
<organism evidence="2">
    <name type="scientific">uncultured Caudovirales phage</name>
    <dbReference type="NCBI Taxonomy" id="2100421"/>
    <lineage>
        <taxon>Viruses</taxon>
        <taxon>Duplodnaviria</taxon>
        <taxon>Heunggongvirae</taxon>
        <taxon>Uroviricota</taxon>
        <taxon>Caudoviricetes</taxon>
        <taxon>Peduoviridae</taxon>
        <taxon>Maltschvirus</taxon>
        <taxon>Maltschvirus maltsch</taxon>
    </lineage>
</organism>
<dbReference type="Pfam" id="PF04127">
    <property type="entry name" value="DFP"/>
    <property type="match status" value="1"/>
</dbReference>
<evidence type="ECO:0000313" key="2">
    <source>
        <dbReference type="EMBL" id="CAB4196868.1"/>
    </source>
</evidence>
<feature type="domain" description="DNA/pantothenate metabolism flavoprotein C-terminal" evidence="1">
    <location>
        <begin position="2"/>
        <end position="199"/>
    </location>
</feature>
<dbReference type="Gene3D" id="3.40.50.10300">
    <property type="entry name" value="CoaB-like"/>
    <property type="match status" value="1"/>
</dbReference>
<dbReference type="InterPro" id="IPR007085">
    <property type="entry name" value="DNA/pantothenate-metab_flavo_C"/>
</dbReference>
<evidence type="ECO:0000259" key="1">
    <source>
        <dbReference type="Pfam" id="PF04127"/>
    </source>
</evidence>
<protein>
    <submittedName>
        <fullName evidence="2">Phosphopantothenate--cysteine ligase</fullName>
    </submittedName>
</protein>
<name>A0A6J5RTF7_9CAUD</name>
<reference evidence="2" key="1">
    <citation type="submission" date="2020-05" db="EMBL/GenBank/DDBJ databases">
        <authorList>
            <person name="Chiriac C."/>
            <person name="Salcher M."/>
            <person name="Ghai R."/>
            <person name="Kavagutti S V."/>
        </authorList>
    </citation>
    <scope>NUCLEOTIDE SEQUENCE</scope>
</reference>